<dbReference type="Pfam" id="PF13850">
    <property type="entry name" value="ERGIC_N"/>
    <property type="match status" value="1"/>
</dbReference>
<feature type="domain" description="Endoplasmic reticulum vesicle transporter N-terminal" evidence="1">
    <location>
        <begin position="2"/>
        <end position="45"/>
    </location>
</feature>
<keyword evidence="3" id="KW-1185">Reference proteome</keyword>
<dbReference type="EMBL" id="RBNJ01011715">
    <property type="protein sequence ID" value="RUS25897.1"/>
    <property type="molecule type" value="Genomic_DNA"/>
</dbReference>
<sequence length="45" mass="5134">MISTLIIAILVLGEFWAYRTTTLKPELIVDPGRKEKMPISLNITF</sequence>
<dbReference type="AlphaFoldDB" id="A0A433Q7Z6"/>
<comment type="caution">
    <text evidence="2">The sequence shown here is derived from an EMBL/GenBank/DDBJ whole genome shotgun (WGS) entry which is preliminary data.</text>
</comment>
<name>A0A433Q7Z6_9FUNG</name>
<evidence type="ECO:0000313" key="3">
    <source>
        <dbReference type="Proteomes" id="UP000274822"/>
    </source>
</evidence>
<feature type="non-terminal residue" evidence="2">
    <location>
        <position position="45"/>
    </location>
</feature>
<reference evidence="2 3" key="1">
    <citation type="journal article" date="2018" name="New Phytol.">
        <title>Phylogenomics of Endogonaceae and evolution of mycorrhizas within Mucoromycota.</title>
        <authorList>
            <person name="Chang Y."/>
            <person name="Desiro A."/>
            <person name="Na H."/>
            <person name="Sandor L."/>
            <person name="Lipzen A."/>
            <person name="Clum A."/>
            <person name="Barry K."/>
            <person name="Grigoriev I.V."/>
            <person name="Martin F.M."/>
            <person name="Stajich J.E."/>
            <person name="Smith M.E."/>
            <person name="Bonito G."/>
            <person name="Spatafora J.W."/>
        </authorList>
    </citation>
    <scope>NUCLEOTIDE SEQUENCE [LARGE SCALE GENOMIC DNA]</scope>
    <source>
        <strain evidence="2 3">AD002</strain>
    </source>
</reference>
<accession>A0A433Q7Z6</accession>
<evidence type="ECO:0000313" key="2">
    <source>
        <dbReference type="EMBL" id="RUS25897.1"/>
    </source>
</evidence>
<evidence type="ECO:0000259" key="1">
    <source>
        <dbReference type="Pfam" id="PF13850"/>
    </source>
</evidence>
<protein>
    <recommendedName>
        <fullName evidence="1">Endoplasmic reticulum vesicle transporter N-terminal domain-containing protein</fullName>
    </recommendedName>
</protein>
<gene>
    <name evidence="2" type="ORF">BC938DRAFT_471495</name>
</gene>
<organism evidence="2 3">
    <name type="scientific">Jimgerdemannia flammicorona</name>
    <dbReference type="NCBI Taxonomy" id="994334"/>
    <lineage>
        <taxon>Eukaryota</taxon>
        <taxon>Fungi</taxon>
        <taxon>Fungi incertae sedis</taxon>
        <taxon>Mucoromycota</taxon>
        <taxon>Mucoromycotina</taxon>
        <taxon>Endogonomycetes</taxon>
        <taxon>Endogonales</taxon>
        <taxon>Endogonaceae</taxon>
        <taxon>Jimgerdemannia</taxon>
    </lineage>
</organism>
<dbReference type="InterPro" id="IPR039542">
    <property type="entry name" value="Erv_N"/>
</dbReference>
<proteinExistence type="predicted"/>
<dbReference type="Proteomes" id="UP000274822">
    <property type="component" value="Unassembled WGS sequence"/>
</dbReference>